<dbReference type="GO" id="GO:0140741">
    <property type="term" value="F:tRNA-uracil-4 sulfurtransferase activity"/>
    <property type="evidence" value="ECO:0007669"/>
    <property type="project" value="UniProtKB-EC"/>
</dbReference>
<accession>A0A059Y3E6</accession>
<dbReference type="InterPro" id="IPR049961">
    <property type="entry name" value="ThiI_N"/>
</dbReference>
<dbReference type="InterPro" id="IPR054173">
    <property type="entry name" value="ThiI_fer"/>
</dbReference>
<dbReference type="Pfam" id="PF02568">
    <property type="entry name" value="ThiI"/>
    <property type="match status" value="1"/>
</dbReference>
<evidence type="ECO:0000259" key="19">
    <source>
        <dbReference type="PROSITE" id="PS51165"/>
    </source>
</evidence>
<dbReference type="InterPro" id="IPR050102">
    <property type="entry name" value="tRNA_sulfurtransferase_ThiI"/>
</dbReference>
<dbReference type="PANTHER" id="PTHR43209:SF1">
    <property type="entry name" value="TRNA SULFURTRANSFERASE"/>
    <property type="match status" value="1"/>
</dbReference>
<evidence type="ECO:0000256" key="6">
    <source>
        <dbReference type="ARBA" id="ARBA00022840"/>
    </source>
</evidence>
<evidence type="ECO:0000256" key="15">
    <source>
        <dbReference type="ARBA" id="ARBA00075337"/>
    </source>
</evidence>
<dbReference type="KEGG" id="mbq:K668_00680"/>
<comment type="function">
    <text evidence="11 18">Catalyzes the ATP-dependent transfer of a sulfur to tRNA to produce 4-thiouridine in position 8 of tRNAs, which functions as a near-UV photosensor. Also catalyzes the transfer of sulfur to the sulfur carrier protein ThiS, forming ThiS-thiocarboxylate. This is a step in the synthesis of thiazole, in the thiamine biosynthesis pathway. The sulfur is donated as persulfide by IscS.</text>
</comment>
<evidence type="ECO:0000256" key="12">
    <source>
        <dbReference type="ARBA" id="ARBA00061472"/>
    </source>
</evidence>
<dbReference type="GeneID" id="31507501"/>
<evidence type="ECO:0000313" key="21">
    <source>
        <dbReference type="Proteomes" id="UP000027182"/>
    </source>
</evidence>
<dbReference type="EC" id="2.8.1.4" evidence="13 18"/>
<comment type="similarity">
    <text evidence="12 18">Belongs to the ThiI family.</text>
</comment>
<dbReference type="GO" id="GO:0052837">
    <property type="term" value="P:thiazole biosynthetic process"/>
    <property type="evidence" value="ECO:0007669"/>
    <property type="project" value="TreeGrafter"/>
</dbReference>
<evidence type="ECO:0000313" key="20">
    <source>
        <dbReference type="EMBL" id="AIA33728.1"/>
    </source>
</evidence>
<evidence type="ECO:0000256" key="18">
    <source>
        <dbReference type="HAMAP-Rule" id="MF_00021"/>
    </source>
</evidence>
<dbReference type="NCBIfam" id="TIGR00342">
    <property type="entry name" value="tRNA uracil 4-sulfurtransferase ThiI"/>
    <property type="match status" value="1"/>
</dbReference>
<comment type="catalytic activity">
    <reaction evidence="10 18">
        <text>[ThiS sulfur-carrier protein]-C-terminal Gly-Gly-AMP + S-sulfanyl-L-cysteinyl-[cysteine desulfurase] + AH2 = [ThiS sulfur-carrier protein]-C-terminal-Gly-aminoethanethioate + L-cysteinyl-[cysteine desulfurase] + A + AMP + 2 H(+)</text>
        <dbReference type="Rhea" id="RHEA:43340"/>
        <dbReference type="Rhea" id="RHEA-COMP:12157"/>
        <dbReference type="Rhea" id="RHEA-COMP:12158"/>
        <dbReference type="Rhea" id="RHEA-COMP:12910"/>
        <dbReference type="Rhea" id="RHEA-COMP:19908"/>
        <dbReference type="ChEBI" id="CHEBI:13193"/>
        <dbReference type="ChEBI" id="CHEBI:15378"/>
        <dbReference type="ChEBI" id="CHEBI:17499"/>
        <dbReference type="ChEBI" id="CHEBI:29950"/>
        <dbReference type="ChEBI" id="CHEBI:61963"/>
        <dbReference type="ChEBI" id="CHEBI:90618"/>
        <dbReference type="ChEBI" id="CHEBI:232372"/>
        <dbReference type="ChEBI" id="CHEBI:456215"/>
    </reaction>
</comment>
<feature type="domain" description="THUMP" evidence="19">
    <location>
        <begin position="51"/>
        <end position="153"/>
    </location>
</feature>
<dbReference type="Gene3D" id="3.40.50.620">
    <property type="entry name" value="HUPs"/>
    <property type="match status" value="1"/>
</dbReference>
<proteinExistence type="inferred from homology"/>
<dbReference type="HAMAP" id="MF_00021">
    <property type="entry name" value="ThiI"/>
    <property type="match status" value="1"/>
</dbReference>
<reference evidence="20 21" key="1">
    <citation type="submission" date="2013-04" db="EMBL/GenBank/DDBJ databases">
        <authorList>
            <person name="Lin L."/>
            <person name="Zeng Z."/>
            <person name="Xie J."/>
            <person name="Luo L."/>
            <person name="Yang Z."/>
            <person name="Liang W."/>
            <person name="Lin H."/>
            <person name="Dong C."/>
            <person name="Sun Y."/>
        </authorList>
    </citation>
    <scope>NUCLEOTIDE SEQUENCE [LARGE SCALE GENOMIC DNA]</scope>
    <source>
        <strain evidence="20 21">CQ-W70</strain>
    </source>
</reference>
<evidence type="ECO:0000256" key="8">
    <source>
        <dbReference type="ARBA" id="ARBA00022977"/>
    </source>
</evidence>
<evidence type="ECO:0000256" key="10">
    <source>
        <dbReference type="ARBA" id="ARBA00052330"/>
    </source>
</evidence>
<evidence type="ECO:0000256" key="17">
    <source>
        <dbReference type="ARBA" id="ARBA00080570"/>
    </source>
</evidence>
<dbReference type="InterPro" id="IPR003720">
    <property type="entry name" value="tRNA_STrfase"/>
</dbReference>
<dbReference type="InterPro" id="IPR049962">
    <property type="entry name" value="THUMP_ThiI"/>
</dbReference>
<dbReference type="PATRIC" id="fig|1316930.3.peg.142"/>
<evidence type="ECO:0000256" key="1">
    <source>
        <dbReference type="ARBA" id="ARBA00004496"/>
    </source>
</evidence>
<evidence type="ECO:0000256" key="7">
    <source>
        <dbReference type="ARBA" id="ARBA00022884"/>
    </source>
</evidence>
<feature type="binding site" evidence="18">
    <location>
        <begin position="171"/>
        <end position="172"/>
    </location>
    <ligand>
        <name>ATP</name>
        <dbReference type="ChEBI" id="CHEBI:30616"/>
    </ligand>
</feature>
<dbReference type="HOGENOM" id="CLU_037952_4_0_14"/>
<dbReference type="SMART" id="SM00981">
    <property type="entry name" value="THUMP"/>
    <property type="match status" value="1"/>
</dbReference>
<comment type="pathway">
    <text evidence="18">Cofactor biosynthesis; thiamine diphosphate biosynthesis.</text>
</comment>
<evidence type="ECO:0000256" key="9">
    <source>
        <dbReference type="ARBA" id="ARBA00050570"/>
    </source>
</evidence>
<dbReference type="Proteomes" id="UP000027182">
    <property type="component" value="Chromosome"/>
</dbReference>
<dbReference type="SUPFAM" id="SSF52402">
    <property type="entry name" value="Adenine nucleotide alpha hydrolases-like"/>
    <property type="match status" value="1"/>
</dbReference>
<feature type="binding site" evidence="18">
    <location>
        <position position="284"/>
    </location>
    <ligand>
        <name>ATP</name>
        <dbReference type="ChEBI" id="CHEBI:30616"/>
    </ligand>
</feature>
<evidence type="ECO:0000256" key="13">
    <source>
        <dbReference type="ARBA" id="ARBA00066827"/>
    </source>
</evidence>
<dbReference type="SUPFAM" id="SSF143437">
    <property type="entry name" value="THUMP domain-like"/>
    <property type="match status" value="1"/>
</dbReference>
<dbReference type="GO" id="GO:0005524">
    <property type="term" value="F:ATP binding"/>
    <property type="evidence" value="ECO:0007669"/>
    <property type="project" value="UniProtKB-UniRule"/>
</dbReference>
<dbReference type="PROSITE" id="PS51165">
    <property type="entry name" value="THUMP"/>
    <property type="match status" value="1"/>
</dbReference>
<evidence type="ECO:0000256" key="14">
    <source>
        <dbReference type="ARBA" id="ARBA00071867"/>
    </source>
</evidence>
<evidence type="ECO:0000256" key="5">
    <source>
        <dbReference type="ARBA" id="ARBA00022741"/>
    </source>
</evidence>
<dbReference type="FunFam" id="3.40.50.620:FF:000053">
    <property type="entry name" value="Probable tRNA sulfurtransferase"/>
    <property type="match status" value="1"/>
</dbReference>
<dbReference type="GO" id="GO:0004810">
    <property type="term" value="F:CCA tRNA nucleotidyltransferase activity"/>
    <property type="evidence" value="ECO:0007669"/>
    <property type="project" value="InterPro"/>
</dbReference>
<feature type="binding site" evidence="18">
    <location>
        <position position="275"/>
    </location>
    <ligand>
        <name>ATP</name>
        <dbReference type="ChEBI" id="CHEBI:30616"/>
    </ligand>
</feature>
<dbReference type="UniPathway" id="UPA00060"/>
<dbReference type="CDD" id="cd01712">
    <property type="entry name" value="PPase_ThiI"/>
    <property type="match status" value="1"/>
</dbReference>
<evidence type="ECO:0000256" key="2">
    <source>
        <dbReference type="ARBA" id="ARBA00022490"/>
    </source>
</evidence>
<keyword evidence="8 18" id="KW-0784">Thiamine biosynthesis</keyword>
<name>A0A059Y3E6_MYCBV</name>
<organism evidence="20 21">
    <name type="scientific">Mycoplasmopsis bovis CQ-W70</name>
    <dbReference type="NCBI Taxonomy" id="1316930"/>
    <lineage>
        <taxon>Bacteria</taxon>
        <taxon>Bacillati</taxon>
        <taxon>Mycoplasmatota</taxon>
        <taxon>Mycoplasmoidales</taxon>
        <taxon>Metamycoplasmataceae</taxon>
        <taxon>Mycoplasmopsis</taxon>
    </lineage>
</organism>
<dbReference type="InterPro" id="IPR014729">
    <property type="entry name" value="Rossmann-like_a/b/a_fold"/>
</dbReference>
<comment type="catalytic activity">
    <reaction evidence="9 18">
        <text>[ThiI sulfur-carrier protein]-S-sulfanyl-L-cysteine + a uridine in tRNA + 2 reduced [2Fe-2S]-[ferredoxin] + ATP + H(+) = [ThiI sulfur-carrier protein]-L-cysteine + a 4-thiouridine in tRNA + 2 oxidized [2Fe-2S]-[ferredoxin] + AMP + diphosphate</text>
        <dbReference type="Rhea" id="RHEA:24176"/>
        <dbReference type="Rhea" id="RHEA-COMP:10000"/>
        <dbReference type="Rhea" id="RHEA-COMP:10001"/>
        <dbReference type="Rhea" id="RHEA-COMP:13337"/>
        <dbReference type="Rhea" id="RHEA-COMP:13338"/>
        <dbReference type="Rhea" id="RHEA-COMP:13339"/>
        <dbReference type="Rhea" id="RHEA-COMP:13340"/>
        <dbReference type="ChEBI" id="CHEBI:15378"/>
        <dbReference type="ChEBI" id="CHEBI:29950"/>
        <dbReference type="ChEBI" id="CHEBI:30616"/>
        <dbReference type="ChEBI" id="CHEBI:33019"/>
        <dbReference type="ChEBI" id="CHEBI:33737"/>
        <dbReference type="ChEBI" id="CHEBI:33738"/>
        <dbReference type="ChEBI" id="CHEBI:61963"/>
        <dbReference type="ChEBI" id="CHEBI:65315"/>
        <dbReference type="ChEBI" id="CHEBI:136798"/>
        <dbReference type="ChEBI" id="CHEBI:456215"/>
        <dbReference type="EC" id="2.8.1.4"/>
    </reaction>
</comment>
<feature type="binding site" evidence="18">
    <location>
        <position position="253"/>
    </location>
    <ligand>
        <name>ATP</name>
        <dbReference type="ChEBI" id="CHEBI:30616"/>
    </ligand>
</feature>
<keyword evidence="7 18" id="KW-0694">RNA-binding</keyword>
<protein>
    <recommendedName>
        <fullName evidence="14 18">Probable tRNA sulfurtransferase</fullName>
        <ecNumber evidence="13 18">2.8.1.4</ecNumber>
    </recommendedName>
    <alternativeName>
        <fullName evidence="15 18">Sulfur carrier protein ThiS sulfurtransferase</fullName>
    </alternativeName>
    <alternativeName>
        <fullName evidence="16 18">Thiamine biosynthesis protein ThiI</fullName>
    </alternativeName>
    <alternativeName>
        <fullName evidence="17 18">tRNA 4-thiouridine synthase</fullName>
    </alternativeName>
</protein>
<dbReference type="InterPro" id="IPR004114">
    <property type="entry name" value="THUMP_dom"/>
</dbReference>
<dbReference type="GO" id="GO:0002937">
    <property type="term" value="P:tRNA 4-thiouridine biosynthesis"/>
    <property type="evidence" value="ECO:0007669"/>
    <property type="project" value="TreeGrafter"/>
</dbReference>
<dbReference type="Gene3D" id="3.30.2130.30">
    <property type="match status" value="1"/>
</dbReference>
<comment type="subcellular location">
    <subcellularLocation>
        <location evidence="1 18">Cytoplasm</location>
    </subcellularLocation>
</comment>
<dbReference type="Pfam" id="PF02926">
    <property type="entry name" value="THUMP"/>
    <property type="match status" value="1"/>
</dbReference>
<dbReference type="PANTHER" id="PTHR43209">
    <property type="entry name" value="TRNA SULFURTRANSFERASE"/>
    <property type="match status" value="1"/>
</dbReference>
<keyword evidence="2 18" id="KW-0963">Cytoplasm</keyword>
<dbReference type="EMBL" id="CP005933">
    <property type="protein sequence ID" value="AIA33728.1"/>
    <property type="molecule type" value="Genomic_DNA"/>
</dbReference>
<dbReference type="AlphaFoldDB" id="A0A059Y3E6"/>
<evidence type="ECO:0000256" key="16">
    <source>
        <dbReference type="ARBA" id="ARBA00077849"/>
    </source>
</evidence>
<keyword evidence="4 18" id="KW-0808">Transferase</keyword>
<dbReference type="RefSeq" id="WP_013456483.1">
    <property type="nucleotide sequence ID" value="NZ_CP005933.1"/>
</dbReference>
<evidence type="ECO:0000256" key="11">
    <source>
        <dbReference type="ARBA" id="ARBA00058382"/>
    </source>
</evidence>
<sequence>MYEKILIRYGELTLKGKNRDSFITQLARNIKVITGEYPEIKYDRMFLSYSEYNVKKLKYVFGITSYSPVIFCENNIEKITNNAIKLVDKENKTFKISARRNNKKFDFTSAEINQKVGAAVLKYCPWVKVDVHNPDCNVNIEVRSDKTYLFSKNYSALGGLPVGISGSTLHLMSGGIDSPVAAFELMKRGLRVHFISFVSPPQTDEKTINKIKSLVSVLSKYQGKSNLYLANYSKLMNYISFTSNEAYKINLMRRSFYRIASKFAKKQNIIVLSNGENLGQVASQTIESLSTIANASDLLILRPILANDKIETINIAKHIGTYDISIEKAKETCELFAPKSPVTKPNLSTSIRLEDELSNLNNLEQELLESSIEHLVIE</sequence>
<evidence type="ECO:0000256" key="3">
    <source>
        <dbReference type="ARBA" id="ARBA00022555"/>
    </source>
</evidence>
<keyword evidence="5 18" id="KW-0547">Nucleotide-binding</keyword>
<dbReference type="GO" id="GO:0005829">
    <property type="term" value="C:cytosol"/>
    <property type="evidence" value="ECO:0007669"/>
    <property type="project" value="TreeGrafter"/>
</dbReference>
<keyword evidence="3 18" id="KW-0820">tRNA-binding</keyword>
<gene>
    <name evidence="18" type="primary">thiI</name>
    <name evidence="20" type="ORF">K668_00680</name>
</gene>
<dbReference type="CDD" id="cd11716">
    <property type="entry name" value="THUMP_ThiI"/>
    <property type="match status" value="1"/>
</dbReference>
<evidence type="ECO:0000256" key="4">
    <source>
        <dbReference type="ARBA" id="ARBA00022679"/>
    </source>
</evidence>
<dbReference type="GO" id="GO:0000049">
    <property type="term" value="F:tRNA binding"/>
    <property type="evidence" value="ECO:0007669"/>
    <property type="project" value="UniProtKB-UniRule"/>
</dbReference>
<dbReference type="GO" id="GO:0009229">
    <property type="term" value="P:thiamine diphosphate biosynthetic process"/>
    <property type="evidence" value="ECO:0007669"/>
    <property type="project" value="UniProtKB-UniRule"/>
</dbReference>
<feature type="binding site" evidence="18">
    <location>
        <begin position="196"/>
        <end position="197"/>
    </location>
    <ligand>
        <name>ATP</name>
        <dbReference type="ChEBI" id="CHEBI:30616"/>
    </ligand>
</feature>
<dbReference type="GO" id="GO:0009228">
    <property type="term" value="P:thiamine biosynthetic process"/>
    <property type="evidence" value="ECO:0007669"/>
    <property type="project" value="UniProtKB-KW"/>
</dbReference>
<dbReference type="InterPro" id="IPR020536">
    <property type="entry name" value="ThiI_AANH"/>
</dbReference>
<dbReference type="Pfam" id="PF22025">
    <property type="entry name" value="ThiI_fer"/>
    <property type="match status" value="1"/>
</dbReference>
<keyword evidence="6 18" id="KW-0067">ATP-binding</keyword>